<comment type="pathway">
    <text evidence="2 16">Carbohydrate metabolism; tricarboxylic acid cycle; isocitrate from oxaloacetate: step 2/2.</text>
</comment>
<evidence type="ECO:0000256" key="10">
    <source>
        <dbReference type="ARBA" id="ARBA00022723"/>
    </source>
</evidence>
<evidence type="ECO:0000256" key="4">
    <source>
        <dbReference type="ARBA" id="ARBA00007185"/>
    </source>
</evidence>
<feature type="binding site" evidence="17">
    <location>
        <position position="776"/>
    </location>
    <ligand>
        <name>[4Fe-4S] cluster</name>
        <dbReference type="ChEBI" id="CHEBI:49883"/>
    </ligand>
</feature>
<evidence type="ECO:0000256" key="17">
    <source>
        <dbReference type="PIRSR" id="PIRSR036687-1"/>
    </source>
</evidence>
<dbReference type="GO" id="GO:0003994">
    <property type="term" value="F:aconitate hydratase activity"/>
    <property type="evidence" value="ECO:0007669"/>
    <property type="project" value="UniProtKB-EC"/>
</dbReference>
<dbReference type="Gene3D" id="3.30.499.10">
    <property type="entry name" value="Aconitase, domain 3"/>
    <property type="match status" value="2"/>
</dbReference>
<dbReference type="UniPathway" id="UPA00946"/>
<dbReference type="GO" id="GO:0047456">
    <property type="term" value="F:2-methylisocitrate dehydratase activity"/>
    <property type="evidence" value="ECO:0007669"/>
    <property type="project" value="UniProtKB-EC"/>
</dbReference>
<feature type="binding site" evidence="17">
    <location>
        <position position="773"/>
    </location>
    <ligand>
        <name>[4Fe-4S] cluster</name>
        <dbReference type="ChEBI" id="CHEBI:49883"/>
    </ligand>
</feature>
<evidence type="ECO:0000256" key="1">
    <source>
        <dbReference type="ARBA" id="ARBA00000118"/>
    </source>
</evidence>
<dbReference type="GO" id="GO:0019629">
    <property type="term" value="P:propionate catabolic process, 2-methylcitrate cycle"/>
    <property type="evidence" value="ECO:0007669"/>
    <property type="project" value="TreeGrafter"/>
</dbReference>
<dbReference type="GO" id="GO:0003730">
    <property type="term" value="F:mRNA 3'-UTR binding"/>
    <property type="evidence" value="ECO:0007669"/>
    <property type="project" value="UniProtKB-ARBA"/>
</dbReference>
<dbReference type="SUPFAM" id="SSF52016">
    <property type="entry name" value="LeuD/IlvD-like"/>
    <property type="match status" value="1"/>
</dbReference>
<evidence type="ECO:0000256" key="7">
    <source>
        <dbReference type="ARBA" id="ARBA00019379"/>
    </source>
</evidence>
<dbReference type="PANTHER" id="PTHR43160">
    <property type="entry name" value="ACONITATE HYDRATASE B"/>
    <property type="match status" value="1"/>
</dbReference>
<dbReference type="InterPro" id="IPR018136">
    <property type="entry name" value="Aconitase_4Fe-4S_BS"/>
</dbReference>
<feature type="binding site" evidence="18">
    <location>
        <position position="800"/>
    </location>
    <ligand>
        <name>substrate</name>
    </ligand>
</feature>
<dbReference type="InterPro" id="IPR015929">
    <property type="entry name" value="Aconitase_B_swivel"/>
</dbReference>
<reference evidence="22 23" key="1">
    <citation type="submission" date="2018-01" db="EMBL/GenBank/DDBJ databases">
        <authorList>
            <person name="Fu G.-Y."/>
        </authorList>
    </citation>
    <scope>NUCLEOTIDE SEQUENCE [LARGE SCALE GENOMIC DNA]</scope>
    <source>
        <strain evidence="22 23">SY39</strain>
    </source>
</reference>
<dbReference type="SUPFAM" id="SSF74778">
    <property type="entry name" value="Aconitase B, N-terminal domain"/>
    <property type="match status" value="1"/>
</dbReference>
<proteinExistence type="inferred from homology"/>
<keyword evidence="10 17" id="KW-0479">Metal-binding</keyword>
<dbReference type="EMBL" id="CP025682">
    <property type="protein sequence ID" value="AUN95139.1"/>
    <property type="molecule type" value="Genomic_DNA"/>
</dbReference>
<evidence type="ECO:0000256" key="9">
    <source>
        <dbReference type="ARBA" id="ARBA00022532"/>
    </source>
</evidence>
<dbReference type="GO" id="GO:0051539">
    <property type="term" value="F:4 iron, 4 sulfur cluster binding"/>
    <property type="evidence" value="ECO:0007669"/>
    <property type="project" value="UniProtKB-KW"/>
</dbReference>
<dbReference type="CDD" id="cd01576">
    <property type="entry name" value="AcnB_Swivel"/>
    <property type="match status" value="1"/>
</dbReference>
<dbReference type="Pfam" id="PF00330">
    <property type="entry name" value="Aconitase"/>
    <property type="match status" value="1"/>
</dbReference>
<dbReference type="KEGG" id="atw:C0099_09430"/>
<keyword evidence="8 17" id="KW-0004">4Fe-4S</keyword>
<dbReference type="InterPro" id="IPR015931">
    <property type="entry name" value="Acnase/IPM_dHydase_lsu_aba_1/3"/>
</dbReference>
<evidence type="ECO:0000256" key="5">
    <source>
        <dbReference type="ARBA" id="ARBA00012926"/>
    </source>
</evidence>
<evidence type="ECO:0000256" key="12">
    <source>
        <dbReference type="ARBA" id="ARBA00023004"/>
    </source>
</evidence>
<dbReference type="AlphaFoldDB" id="A0A2I6S7B4"/>
<evidence type="ECO:0000256" key="16">
    <source>
        <dbReference type="PIRNR" id="PIRNR036687"/>
    </source>
</evidence>
<comment type="cofactor">
    <cofactor evidence="17">
        <name>[4Fe-4S] cluster</name>
        <dbReference type="ChEBI" id="CHEBI:49883"/>
    </cofactor>
    <text evidence="17">Binds 1 [4Fe-4S] cluster per subunit.</text>
</comment>
<dbReference type="InterPro" id="IPR001030">
    <property type="entry name" value="Acoase/IPM_deHydtase_lsu_aba"/>
</dbReference>
<feature type="domain" description="Aconitase/3-isopropylmalate dehydratase large subunit alpha/beta/alpha" evidence="19">
    <location>
        <begin position="477"/>
        <end position="822"/>
    </location>
</feature>
<evidence type="ECO:0000256" key="18">
    <source>
        <dbReference type="PIRSR" id="PIRSR036687-2"/>
    </source>
</evidence>
<sequence>MLQAYRAHVAERQALGIPPLPLDRAQTTELVRLLLDPPAGEADFLLELLTHRVPAGVDDAARVKADFLAAIARGETVCALVDRVRAVKLLGTMLGGFNIKPLIELLDDAEVGASAADALKHTLLMFDYFHDVRERADKGSANARAVMQSWADAEWFTSRPEVPASMKITVFKVTGETNTDDLSPAPDAWSRPDIPLHALAMLKNPRAGIEPEEAGVRGPVKFLQDLRARGNVVAYVGDVVGTGSSRKSATNSVLWFTGEDIPHVPNKRFGGVCLGSKIAPIFFNTMEDAGALPIEIDVNQMDMGDEIELRIDHAKAEVTALKNGEQIAHSTLKTPVILDEVRAGGRIPLIIGRGLTARAREALGLPPSTLFRLPQAPADSGKGFSLAQKMVGRACGLPEGQGIRPGTYCEPRMTTVGSQDTTGPMTRDELKDLACLGFSADLVMQSFCHTAAYPKLVDVRMHRELPGFITNRGGVSLKPGDGVIHSWLNRLLLPDTVGTGGDSHTRFPIGISFPAGSGLVAFAAATGVMPLDMPESVLVRFKGQMQPGVTLRDLVNAIPYYAIQKGLLTVEKKGKKNIFSGRILEIEGLPDLKVEQAFELSDASAERSAAGCTVHLDKAPIIEYMRSNITLMKWMIANGYEDRRTLTRRIQAMEAWIADPQLLAGDADAEYAAVIEIDLADVKEPLVACPNDPDDVKPLSQVAGDKIDEVFIGSCMTNIGHFRAAGKVLDGKSDIPTRLWIAPPTKMDAMILNEEGYYSVLGKSGARMEMPGCSLCMGNQAQIRKGSTAMSTSTRNFPNRLGIDTRVYLGSAELAAVCALMGRIPTPAEYLQQVSVVNEKAADIYRYMNFDQIAEFREVADSVEL</sequence>
<evidence type="ECO:0000256" key="15">
    <source>
        <dbReference type="ARBA" id="ARBA00023501"/>
    </source>
</evidence>
<protein>
    <recommendedName>
        <fullName evidence="7 16">Aconitate hydratase B</fullName>
        <ecNumber evidence="5 16">4.2.1.3</ecNumber>
        <ecNumber evidence="6 16">4.2.1.99</ecNumber>
    </recommendedName>
    <alternativeName>
        <fullName evidence="16">2-methylisocitrate dehydratase</fullName>
    </alternativeName>
</protein>
<dbReference type="FunFam" id="1.25.40.310:FF:000001">
    <property type="entry name" value="Aconitate hydratase B"/>
    <property type="match status" value="1"/>
</dbReference>
<dbReference type="SUPFAM" id="SSF53732">
    <property type="entry name" value="Aconitase iron-sulfur domain"/>
    <property type="match status" value="1"/>
</dbReference>
<keyword evidence="9 16" id="KW-0816">Tricarboxylic acid cycle</keyword>
<dbReference type="OrthoDB" id="9758061at2"/>
<feature type="domain" description="Aconitase B HEAT-like" evidence="21">
    <location>
        <begin position="4"/>
        <end position="156"/>
    </location>
</feature>
<evidence type="ECO:0000256" key="2">
    <source>
        <dbReference type="ARBA" id="ARBA00004717"/>
    </source>
</evidence>
<dbReference type="InterPro" id="IPR036288">
    <property type="entry name" value="Aconitase_B_HEAT-like_dom_sf"/>
</dbReference>
<evidence type="ECO:0000313" key="22">
    <source>
        <dbReference type="EMBL" id="AUN95139.1"/>
    </source>
</evidence>
<feature type="binding site" evidence="18">
    <location>
        <position position="503"/>
    </location>
    <ligand>
        <name>substrate</name>
    </ligand>
</feature>
<dbReference type="Gene3D" id="1.25.40.310">
    <property type="entry name" value="Aconitate B, HEAT-like domain"/>
    <property type="match status" value="1"/>
</dbReference>
<evidence type="ECO:0000256" key="8">
    <source>
        <dbReference type="ARBA" id="ARBA00022485"/>
    </source>
</evidence>
<feature type="binding site" evidence="18">
    <location>
        <begin position="419"/>
        <end position="421"/>
    </location>
    <ligand>
        <name>substrate</name>
    </ligand>
</feature>
<name>A0A2I6S7B4_9RHOO</name>
<dbReference type="PIRSF" id="PIRSF036687">
    <property type="entry name" value="AcnB"/>
    <property type="match status" value="1"/>
</dbReference>
<dbReference type="GO" id="GO:0006099">
    <property type="term" value="P:tricarboxylic acid cycle"/>
    <property type="evidence" value="ECO:0007669"/>
    <property type="project" value="UniProtKB-UniPathway"/>
</dbReference>
<keyword evidence="13 17" id="KW-0411">Iron-sulfur</keyword>
<dbReference type="CDD" id="cd01581">
    <property type="entry name" value="AcnB"/>
    <property type="match status" value="1"/>
</dbReference>
<evidence type="ECO:0000256" key="3">
    <source>
        <dbReference type="ARBA" id="ARBA00005026"/>
    </source>
</evidence>
<feature type="binding site" evidence="18">
    <location>
        <position position="191"/>
    </location>
    <ligand>
        <name>substrate</name>
    </ligand>
</feature>
<dbReference type="RefSeq" id="WP_102247205.1">
    <property type="nucleotide sequence ID" value="NZ_CP025682.1"/>
</dbReference>
<comment type="pathway">
    <text evidence="3">Organic acid metabolism; propanoate degradation.</text>
</comment>
<feature type="domain" description="Aconitase B swivel" evidence="20">
    <location>
        <begin position="168"/>
        <end position="384"/>
    </location>
</feature>
<dbReference type="UniPathway" id="UPA00223">
    <property type="reaction ID" value="UER00718"/>
</dbReference>
<evidence type="ECO:0000259" key="21">
    <source>
        <dbReference type="Pfam" id="PF11791"/>
    </source>
</evidence>
<keyword evidence="12 17" id="KW-0408">Iron</keyword>
<dbReference type="NCBIfam" id="TIGR00117">
    <property type="entry name" value="acnB"/>
    <property type="match status" value="1"/>
</dbReference>
<accession>A0A2I6S7B4</accession>
<gene>
    <name evidence="22" type="primary">acnB</name>
    <name evidence="22" type="ORF">C0099_09430</name>
</gene>
<dbReference type="Gene3D" id="3.40.1060.10">
    <property type="entry name" value="Aconitase, Domain 2"/>
    <property type="match status" value="1"/>
</dbReference>
<evidence type="ECO:0000256" key="6">
    <source>
        <dbReference type="ARBA" id="ARBA00013250"/>
    </source>
</evidence>
<dbReference type="InterPro" id="IPR036008">
    <property type="entry name" value="Aconitase_4Fe-4S_dom"/>
</dbReference>
<comment type="catalytic activity">
    <reaction evidence="15 16">
        <text>citrate = D-threo-isocitrate</text>
        <dbReference type="Rhea" id="RHEA:10336"/>
        <dbReference type="ChEBI" id="CHEBI:15562"/>
        <dbReference type="ChEBI" id="CHEBI:16947"/>
        <dbReference type="EC" id="4.2.1.3"/>
    </reaction>
</comment>
<evidence type="ECO:0000256" key="11">
    <source>
        <dbReference type="ARBA" id="ARBA00022884"/>
    </source>
</evidence>
<dbReference type="FunFam" id="3.30.499.10:FF:000001">
    <property type="entry name" value="Aconitate hydratase B"/>
    <property type="match status" value="1"/>
</dbReference>
<keyword evidence="23" id="KW-1185">Reference proteome</keyword>
<keyword evidence="11" id="KW-0694">RNA-binding</keyword>
<dbReference type="Pfam" id="PF06434">
    <property type="entry name" value="Aconitase_2_N"/>
    <property type="match status" value="1"/>
</dbReference>
<dbReference type="EC" id="4.2.1.99" evidence="6 16"/>
<dbReference type="InterPro" id="IPR004406">
    <property type="entry name" value="Aconitase_B"/>
</dbReference>
<dbReference type="InterPro" id="IPR050926">
    <property type="entry name" value="Aconitase/IPM_isomerase"/>
</dbReference>
<comment type="similarity">
    <text evidence="4 16">Belongs to the aconitase/IPM isomerase family.</text>
</comment>
<evidence type="ECO:0000313" key="23">
    <source>
        <dbReference type="Proteomes" id="UP000242205"/>
    </source>
</evidence>
<evidence type="ECO:0000259" key="19">
    <source>
        <dbReference type="Pfam" id="PF00330"/>
    </source>
</evidence>
<dbReference type="GO" id="GO:0046872">
    <property type="term" value="F:metal ion binding"/>
    <property type="evidence" value="ECO:0007669"/>
    <property type="project" value="UniProtKB-KW"/>
</dbReference>
<dbReference type="GO" id="GO:0005829">
    <property type="term" value="C:cytosol"/>
    <property type="evidence" value="ECO:0007669"/>
    <property type="project" value="InterPro"/>
</dbReference>
<dbReference type="NCBIfam" id="NF006690">
    <property type="entry name" value="PRK09238.1"/>
    <property type="match status" value="1"/>
</dbReference>
<evidence type="ECO:0000259" key="20">
    <source>
        <dbReference type="Pfam" id="PF06434"/>
    </source>
</evidence>
<comment type="catalytic activity">
    <reaction evidence="1 16">
        <text>(2S,3R)-3-hydroxybutane-1,2,3-tricarboxylate = 2-methyl-cis-aconitate + H2O</text>
        <dbReference type="Rhea" id="RHEA:17941"/>
        <dbReference type="ChEBI" id="CHEBI:15377"/>
        <dbReference type="ChEBI" id="CHEBI:57429"/>
        <dbReference type="ChEBI" id="CHEBI:57872"/>
        <dbReference type="EC" id="4.2.1.99"/>
    </reaction>
</comment>
<dbReference type="InterPro" id="IPR015928">
    <property type="entry name" value="Aconitase/3IPM_dehydase_swvl"/>
</dbReference>
<feature type="binding site" evidence="18">
    <location>
        <position position="795"/>
    </location>
    <ligand>
        <name>substrate</name>
    </ligand>
</feature>
<dbReference type="Pfam" id="PF11791">
    <property type="entry name" value="Aconitase_B_N"/>
    <property type="match status" value="1"/>
</dbReference>
<evidence type="ECO:0000256" key="13">
    <source>
        <dbReference type="ARBA" id="ARBA00023014"/>
    </source>
</evidence>
<dbReference type="Gene3D" id="3.20.19.10">
    <property type="entry name" value="Aconitase, domain 4"/>
    <property type="match status" value="1"/>
</dbReference>
<dbReference type="InterPro" id="IPR015932">
    <property type="entry name" value="Aconitase_dom2"/>
</dbReference>
<evidence type="ECO:0000256" key="14">
    <source>
        <dbReference type="ARBA" id="ARBA00023239"/>
    </source>
</evidence>
<keyword evidence="14 16" id="KW-0456">Lyase</keyword>
<dbReference type="Proteomes" id="UP000242205">
    <property type="component" value="Chromosome"/>
</dbReference>
<feature type="binding site" evidence="18">
    <location>
        <begin position="244"/>
        <end position="246"/>
    </location>
    <ligand>
        <name>substrate</name>
    </ligand>
</feature>
<dbReference type="FunFam" id="3.20.19.10:FF:000004">
    <property type="entry name" value="Aconitate hydratase B"/>
    <property type="match status" value="1"/>
</dbReference>
<feature type="binding site" evidence="17">
    <location>
        <position position="715"/>
    </location>
    <ligand>
        <name>[4Fe-4S] cluster</name>
        <dbReference type="ChEBI" id="CHEBI:49883"/>
    </ligand>
</feature>
<dbReference type="PANTHER" id="PTHR43160:SF4">
    <property type="entry name" value="ACONITATE HYDRATASE B"/>
    <property type="match status" value="1"/>
</dbReference>
<dbReference type="EC" id="4.2.1.3" evidence="5 16"/>
<dbReference type="PROSITE" id="PS00450">
    <property type="entry name" value="ACONITASE_1"/>
    <property type="match status" value="1"/>
</dbReference>
<dbReference type="FunFam" id="3.30.499.10:FF:000008">
    <property type="entry name" value="Aconitate hydratase B"/>
    <property type="match status" value="1"/>
</dbReference>
<dbReference type="InterPro" id="IPR015933">
    <property type="entry name" value="Aconitase_B_HEAT-like_dom"/>
</dbReference>
<organism evidence="22 23">
    <name type="scientific">Pseudazoarcus pumilus</name>
    <dbReference type="NCBI Taxonomy" id="2067960"/>
    <lineage>
        <taxon>Bacteria</taxon>
        <taxon>Pseudomonadati</taxon>
        <taxon>Pseudomonadota</taxon>
        <taxon>Betaproteobacteria</taxon>
        <taxon>Rhodocyclales</taxon>
        <taxon>Zoogloeaceae</taxon>
        <taxon>Pseudazoarcus</taxon>
    </lineage>
</organism>